<organism evidence="1">
    <name type="scientific">Veillonella ratti</name>
    <dbReference type="NCBI Taxonomy" id="103892"/>
    <lineage>
        <taxon>Bacteria</taxon>
        <taxon>Bacillati</taxon>
        <taxon>Bacillota</taxon>
        <taxon>Negativicutes</taxon>
        <taxon>Veillonellales</taxon>
        <taxon>Veillonellaceae</taxon>
        <taxon>Veillonella</taxon>
    </lineage>
</organism>
<accession>A0A6N2YJF7</accession>
<protein>
    <recommendedName>
        <fullName evidence="2">Transposase</fullName>
    </recommendedName>
</protein>
<evidence type="ECO:0008006" key="2">
    <source>
        <dbReference type="Google" id="ProtNLM"/>
    </source>
</evidence>
<reference evidence="1" key="1">
    <citation type="submission" date="2019-11" db="EMBL/GenBank/DDBJ databases">
        <authorList>
            <person name="Feng L."/>
        </authorList>
    </citation>
    <scope>NUCLEOTIDE SEQUENCE</scope>
    <source>
        <strain evidence="1">VrattiLFYP33</strain>
    </source>
</reference>
<dbReference type="EMBL" id="CACRUX010000001">
    <property type="protein sequence ID" value="VYT65622.1"/>
    <property type="molecule type" value="Genomic_DNA"/>
</dbReference>
<proteinExistence type="predicted"/>
<sequence length="35" mass="4045">MPRQKICAEEKIKTVENILEGKESMLTAAERLRID</sequence>
<name>A0A6N2YJF7_9FIRM</name>
<evidence type="ECO:0000313" key="1">
    <source>
        <dbReference type="EMBL" id="VYT65622.1"/>
    </source>
</evidence>
<dbReference type="AlphaFoldDB" id="A0A6N2YJF7"/>
<gene>
    <name evidence="1" type="ORF">VRLFYP33_00005</name>
</gene>